<evidence type="ECO:0000313" key="1">
    <source>
        <dbReference type="EMBL" id="SFZ98411.1"/>
    </source>
</evidence>
<sequence>MKTIITASIIAASLISLAQAETLSPAAEQACAAEAAAIKNVKMSEIRTERAVRWADGTGAVVLKLPGKKDGVCWVSAKGEVEQVVFGTGVEPAQEQACASEAAAIKKVRMSAIRAPWSVEGPKGSAWVVLTLKNKKMDCHVSGTAEVLEVASYR</sequence>
<dbReference type="AlphaFoldDB" id="A0A1W1EEF8"/>
<reference evidence="1" key="1">
    <citation type="submission" date="2016-10" db="EMBL/GenBank/DDBJ databases">
        <authorList>
            <person name="de Groot N.N."/>
        </authorList>
    </citation>
    <scope>NUCLEOTIDE SEQUENCE</scope>
</reference>
<accession>A0A1W1EEF8</accession>
<dbReference type="EMBL" id="FPKX01000048">
    <property type="protein sequence ID" value="SFZ98411.1"/>
    <property type="molecule type" value="Genomic_DNA"/>
</dbReference>
<protein>
    <submittedName>
        <fullName evidence="1">Uncharacterized protein</fullName>
    </submittedName>
</protein>
<gene>
    <name evidence="1" type="ORF">MNB_SV-5-1033</name>
</gene>
<proteinExistence type="predicted"/>
<organism evidence="1">
    <name type="scientific">hydrothermal vent metagenome</name>
    <dbReference type="NCBI Taxonomy" id="652676"/>
    <lineage>
        <taxon>unclassified sequences</taxon>
        <taxon>metagenomes</taxon>
        <taxon>ecological metagenomes</taxon>
    </lineage>
</organism>
<name>A0A1W1EEF8_9ZZZZ</name>